<dbReference type="EMBL" id="RCUX01000016">
    <property type="protein sequence ID" value="RLP72786.1"/>
    <property type="molecule type" value="Genomic_DNA"/>
</dbReference>
<sequence length="90" mass="9605">MKISYSALENSATAVRSAGNNAEDEAQRLLGTPLDSGAPQPDAIHIAVHTARQRTLMAFARLFRAQSEAALDTANTFRLLDAQIAAGLRP</sequence>
<dbReference type="Proteomes" id="UP000272503">
    <property type="component" value="Unassembled WGS sequence"/>
</dbReference>
<dbReference type="RefSeq" id="WP_121649763.1">
    <property type="nucleotide sequence ID" value="NZ_RCUX01000016.1"/>
</dbReference>
<gene>
    <name evidence="1" type="ORF">D9V32_15190</name>
</gene>
<evidence type="ECO:0000313" key="2">
    <source>
        <dbReference type="Proteomes" id="UP000272503"/>
    </source>
</evidence>
<evidence type="ECO:0000313" key="1">
    <source>
        <dbReference type="EMBL" id="RLP72786.1"/>
    </source>
</evidence>
<proteinExistence type="predicted"/>
<comment type="caution">
    <text evidence="1">The sequence shown here is derived from an EMBL/GenBank/DDBJ whole genome shotgun (WGS) entry which is preliminary data.</text>
</comment>
<accession>A0A3L6ZXN6</accession>
<protein>
    <submittedName>
        <fullName evidence="1">Uncharacterized protein</fullName>
    </submittedName>
</protein>
<reference evidence="1 2" key="1">
    <citation type="submission" date="2018-10" db="EMBL/GenBank/DDBJ databases">
        <authorList>
            <person name="Li J."/>
        </authorList>
    </citation>
    <scope>NUCLEOTIDE SEQUENCE [LARGE SCALE GENOMIC DNA]</scope>
    <source>
        <strain evidence="1 2">IF 016277</strain>
    </source>
</reference>
<organism evidence="1 2">
    <name type="scientific">Mycetocola tolaasinivorans</name>
    <dbReference type="NCBI Taxonomy" id="76635"/>
    <lineage>
        <taxon>Bacteria</taxon>
        <taxon>Bacillati</taxon>
        <taxon>Actinomycetota</taxon>
        <taxon>Actinomycetes</taxon>
        <taxon>Micrococcales</taxon>
        <taxon>Microbacteriaceae</taxon>
        <taxon>Mycetocola</taxon>
    </lineage>
</organism>
<keyword evidence="2" id="KW-1185">Reference proteome</keyword>
<dbReference type="AlphaFoldDB" id="A0A3L6ZXN6"/>
<name>A0A3L6ZXN6_9MICO</name>